<dbReference type="CDD" id="cd00302">
    <property type="entry name" value="cytochrome_P450"/>
    <property type="match status" value="1"/>
</dbReference>
<dbReference type="InterPro" id="IPR036396">
    <property type="entry name" value="Cyt_P450_sf"/>
</dbReference>
<evidence type="ECO:0000313" key="3">
    <source>
        <dbReference type="Proteomes" id="UP001549320"/>
    </source>
</evidence>
<dbReference type="Pfam" id="PF00067">
    <property type="entry name" value="p450"/>
    <property type="match status" value="1"/>
</dbReference>
<dbReference type="EMBL" id="JBEPSH010000013">
    <property type="protein sequence ID" value="MET4580050.1"/>
    <property type="molecule type" value="Genomic_DNA"/>
</dbReference>
<proteinExistence type="inferred from homology"/>
<dbReference type="PANTHER" id="PTHR24305">
    <property type="entry name" value="CYTOCHROME P450"/>
    <property type="match status" value="1"/>
</dbReference>
<dbReference type="InterPro" id="IPR050121">
    <property type="entry name" value="Cytochrome_P450_monoxygenase"/>
</dbReference>
<organism evidence="2 3">
    <name type="scientific">Ottowia thiooxydans</name>
    <dbReference type="NCBI Taxonomy" id="219182"/>
    <lineage>
        <taxon>Bacteria</taxon>
        <taxon>Pseudomonadati</taxon>
        <taxon>Pseudomonadota</taxon>
        <taxon>Betaproteobacteria</taxon>
        <taxon>Burkholderiales</taxon>
        <taxon>Comamonadaceae</taxon>
        <taxon>Ottowia</taxon>
    </lineage>
</organism>
<dbReference type="Gene3D" id="1.10.630.10">
    <property type="entry name" value="Cytochrome P450"/>
    <property type="match status" value="1"/>
</dbReference>
<dbReference type="PANTHER" id="PTHR24305:SF166">
    <property type="entry name" value="CYTOCHROME P450 12A4, MITOCHONDRIAL-RELATED"/>
    <property type="match status" value="1"/>
</dbReference>
<comment type="caution">
    <text evidence="2">The sequence shown here is derived from an EMBL/GenBank/DDBJ whole genome shotgun (WGS) entry which is preliminary data.</text>
</comment>
<evidence type="ECO:0000256" key="1">
    <source>
        <dbReference type="ARBA" id="ARBA00010617"/>
    </source>
</evidence>
<comment type="similarity">
    <text evidence="1">Belongs to the cytochrome P450 family.</text>
</comment>
<evidence type="ECO:0000313" key="2">
    <source>
        <dbReference type="EMBL" id="MET4580050.1"/>
    </source>
</evidence>
<name>A0ABV2QHJ6_9BURK</name>
<gene>
    <name evidence="2" type="ORF">ABIE13_005188</name>
</gene>
<keyword evidence="3" id="KW-1185">Reference proteome</keyword>
<dbReference type="RefSeq" id="WP_354448673.1">
    <property type="nucleotide sequence ID" value="NZ_JBEPSH010000013.1"/>
</dbReference>
<sequence length="418" mass="46966">MDPSDICNELYRLARTRPGETLLDHHSGRRIWVVQNPQDAHLILKANAGNWPKHMAWMRQTLGPSRMSENHDAWTSRRQLTQPHLNHYDVDKTVDASRRALREALPQLIGQTAIGTLPDHLLRTMTLQVLTEVLFDIDFRQTGIDPQHLFRLLELSAQYAFVPAGGLTGDTRRQHLSLLNAAKAQLMQDLRVFRSAEFACKPVIQEMLAAEASARDQTDRFILEQELITLLATGSETSASTFGWACHLLAQHLDAQDQLRDEARRAEAVPTLMDDFLGETMRLFPANPILARYALTDDRLSAGPVLPGDVALVSLVGLQTQESSRKHPWQLDLPASRDLPGRAERGFGTAFGIGERVCGGRLFAITEMRTLLQELLLQARVLPTANEPLEQPLDMQWCSLMVRLGGHRVHIQPLRPHS</sequence>
<reference evidence="2 3" key="1">
    <citation type="submission" date="2024-06" db="EMBL/GenBank/DDBJ databases">
        <title>Sorghum-associated microbial communities from plants grown in Nebraska, USA.</title>
        <authorList>
            <person name="Schachtman D."/>
        </authorList>
    </citation>
    <scope>NUCLEOTIDE SEQUENCE [LARGE SCALE GENOMIC DNA]</scope>
    <source>
        <strain evidence="2 3">2709</strain>
    </source>
</reference>
<dbReference type="InterPro" id="IPR001128">
    <property type="entry name" value="Cyt_P450"/>
</dbReference>
<protein>
    <submittedName>
        <fullName evidence="2">Cytochrome P450</fullName>
    </submittedName>
</protein>
<dbReference type="SUPFAM" id="SSF48264">
    <property type="entry name" value="Cytochrome P450"/>
    <property type="match status" value="1"/>
</dbReference>
<dbReference type="PRINTS" id="PR00385">
    <property type="entry name" value="P450"/>
</dbReference>
<accession>A0ABV2QHJ6</accession>
<dbReference type="Proteomes" id="UP001549320">
    <property type="component" value="Unassembled WGS sequence"/>
</dbReference>